<dbReference type="NCBIfam" id="TIGR01730">
    <property type="entry name" value="RND_mfp"/>
    <property type="match status" value="1"/>
</dbReference>
<sequence length="407" mass="43640">MNMQNPKPDWAMKKREKARAEAIAAGEKPKRRKWPWIVLLLLIAAAGGGYYYAQENGLLPEPPMPVAEEEPEAPSEPITRLAAFEVETVEPRTLTDTLRVTGSLTPARQVHLSAEVSARLVDVNVRAGDAVSEGETLAQFDVAALTNQLAQAQSNAEATRAQVSQAQTDFERTQTLVERDLAAPNALDQARTGLEQVRAQLAAQETAVETARTALEKATVTAPFDGVIAERQVDAGAFVGTGSPLFTIVDLASLEFEATVPVSRSAEIAAGQRVALKVEGFGDRIFDGEVERISPMAIEGSRMLPVFVTLGNPGGQLRGGMFASGQIALDRKEDALSVPVAALRRDSNGAYVLAIDGDRLERVDVEPVREWADGTRIEIADAALEGRTIVAAGLSQLRDGQKINLAE</sequence>
<evidence type="ECO:0000313" key="6">
    <source>
        <dbReference type="EMBL" id="MZR14928.1"/>
    </source>
</evidence>
<dbReference type="InterPro" id="IPR058625">
    <property type="entry name" value="MdtA-like_BSH"/>
</dbReference>
<dbReference type="InterPro" id="IPR058792">
    <property type="entry name" value="Beta-barrel_RND_2"/>
</dbReference>
<evidence type="ECO:0000313" key="7">
    <source>
        <dbReference type="Proteomes" id="UP000467322"/>
    </source>
</evidence>
<reference evidence="6 7" key="1">
    <citation type="submission" date="2019-12" db="EMBL/GenBank/DDBJ databases">
        <title>Maritimibacter sp. nov. sp. isolated from sea sand.</title>
        <authorList>
            <person name="Kim J."/>
            <person name="Jeong S.E."/>
            <person name="Jung H.S."/>
            <person name="Jeon C.O."/>
        </authorList>
    </citation>
    <scope>NUCLEOTIDE SEQUENCE [LARGE SCALE GENOMIC DNA]</scope>
    <source>
        <strain evidence="6 7">DP07</strain>
    </source>
</reference>
<comment type="caution">
    <text evidence="6">The sequence shown here is derived from an EMBL/GenBank/DDBJ whole genome shotgun (WGS) entry which is preliminary data.</text>
</comment>
<accession>A0A845M867</accession>
<keyword evidence="2" id="KW-0175">Coiled coil</keyword>
<dbReference type="Proteomes" id="UP000467322">
    <property type="component" value="Unassembled WGS sequence"/>
</dbReference>
<dbReference type="AlphaFoldDB" id="A0A845M867"/>
<feature type="domain" description="CusB-like beta-barrel" evidence="5">
    <location>
        <begin position="257"/>
        <end position="328"/>
    </location>
</feature>
<organism evidence="6 7">
    <name type="scientific">Maritimibacter harenae</name>
    <dbReference type="NCBI Taxonomy" id="2606218"/>
    <lineage>
        <taxon>Bacteria</taxon>
        <taxon>Pseudomonadati</taxon>
        <taxon>Pseudomonadota</taxon>
        <taxon>Alphaproteobacteria</taxon>
        <taxon>Rhodobacterales</taxon>
        <taxon>Roseobacteraceae</taxon>
        <taxon>Maritimibacter</taxon>
    </lineage>
</organism>
<feature type="transmembrane region" description="Helical" evidence="3">
    <location>
        <begin position="34"/>
        <end position="53"/>
    </location>
</feature>
<feature type="domain" description="Multidrug resistance protein MdtA-like barrel-sandwich hybrid" evidence="4">
    <location>
        <begin position="108"/>
        <end position="250"/>
    </location>
</feature>
<keyword evidence="7" id="KW-1185">Reference proteome</keyword>
<dbReference type="SUPFAM" id="SSF111369">
    <property type="entry name" value="HlyD-like secretion proteins"/>
    <property type="match status" value="1"/>
</dbReference>
<keyword evidence="3" id="KW-0812">Transmembrane</keyword>
<dbReference type="PANTHER" id="PTHR30469">
    <property type="entry name" value="MULTIDRUG RESISTANCE PROTEIN MDTA"/>
    <property type="match status" value="1"/>
</dbReference>
<evidence type="ECO:0000256" key="2">
    <source>
        <dbReference type="SAM" id="Coils"/>
    </source>
</evidence>
<protein>
    <submittedName>
        <fullName evidence="6">Efflux RND transporter periplasmic adaptor subunit</fullName>
    </submittedName>
</protein>
<dbReference type="EMBL" id="WTUX01000019">
    <property type="protein sequence ID" value="MZR14928.1"/>
    <property type="molecule type" value="Genomic_DNA"/>
</dbReference>
<evidence type="ECO:0000256" key="3">
    <source>
        <dbReference type="SAM" id="Phobius"/>
    </source>
</evidence>
<dbReference type="GO" id="GO:0015562">
    <property type="term" value="F:efflux transmembrane transporter activity"/>
    <property type="evidence" value="ECO:0007669"/>
    <property type="project" value="TreeGrafter"/>
</dbReference>
<dbReference type="Pfam" id="PF25954">
    <property type="entry name" value="Beta-barrel_RND_2"/>
    <property type="match status" value="1"/>
</dbReference>
<evidence type="ECO:0000256" key="1">
    <source>
        <dbReference type="ARBA" id="ARBA00009477"/>
    </source>
</evidence>
<keyword evidence="3" id="KW-1133">Transmembrane helix</keyword>
<dbReference type="FunFam" id="2.40.30.170:FF:000010">
    <property type="entry name" value="Efflux RND transporter periplasmic adaptor subunit"/>
    <property type="match status" value="1"/>
</dbReference>
<comment type="similarity">
    <text evidence="1">Belongs to the membrane fusion protein (MFP) (TC 8.A.1) family.</text>
</comment>
<proteinExistence type="inferred from homology"/>
<evidence type="ECO:0000259" key="4">
    <source>
        <dbReference type="Pfam" id="PF25917"/>
    </source>
</evidence>
<dbReference type="Pfam" id="PF25917">
    <property type="entry name" value="BSH_RND"/>
    <property type="match status" value="1"/>
</dbReference>
<dbReference type="InterPro" id="IPR006143">
    <property type="entry name" value="RND_pump_MFP"/>
</dbReference>
<dbReference type="Gene3D" id="2.40.420.20">
    <property type="match status" value="1"/>
</dbReference>
<feature type="coiled-coil region" evidence="2">
    <location>
        <begin position="142"/>
        <end position="214"/>
    </location>
</feature>
<dbReference type="GO" id="GO:1990281">
    <property type="term" value="C:efflux pump complex"/>
    <property type="evidence" value="ECO:0007669"/>
    <property type="project" value="TreeGrafter"/>
</dbReference>
<dbReference type="Gene3D" id="2.40.50.100">
    <property type="match status" value="1"/>
</dbReference>
<name>A0A845M867_9RHOB</name>
<dbReference type="Gene3D" id="2.40.30.170">
    <property type="match status" value="1"/>
</dbReference>
<dbReference type="PANTHER" id="PTHR30469:SF15">
    <property type="entry name" value="HLYD FAMILY OF SECRETION PROTEINS"/>
    <property type="match status" value="1"/>
</dbReference>
<dbReference type="Gene3D" id="1.10.287.470">
    <property type="entry name" value="Helix hairpin bin"/>
    <property type="match status" value="1"/>
</dbReference>
<gene>
    <name evidence="6" type="ORF">GQE99_18050</name>
</gene>
<keyword evidence="3" id="KW-0472">Membrane</keyword>
<evidence type="ECO:0000259" key="5">
    <source>
        <dbReference type="Pfam" id="PF25954"/>
    </source>
</evidence>